<dbReference type="CDD" id="cd00383">
    <property type="entry name" value="trans_reg_C"/>
    <property type="match status" value="1"/>
</dbReference>
<dbReference type="SMART" id="SM00862">
    <property type="entry name" value="Trans_reg_C"/>
    <property type="match status" value="1"/>
</dbReference>
<keyword evidence="1 2" id="KW-0238">DNA-binding</keyword>
<dbReference type="InterPro" id="IPR016032">
    <property type="entry name" value="Sig_transdc_resp-reg_C-effctor"/>
</dbReference>
<proteinExistence type="predicted"/>
<organism evidence="4 5">
    <name type="scientific">Tsuneonella litorea</name>
    <dbReference type="NCBI Taxonomy" id="2976475"/>
    <lineage>
        <taxon>Bacteria</taxon>
        <taxon>Pseudomonadati</taxon>
        <taxon>Pseudomonadota</taxon>
        <taxon>Alphaproteobacteria</taxon>
        <taxon>Sphingomonadales</taxon>
        <taxon>Erythrobacteraceae</taxon>
        <taxon>Tsuneonella</taxon>
    </lineage>
</organism>
<evidence type="ECO:0000259" key="3">
    <source>
        <dbReference type="PROSITE" id="PS51755"/>
    </source>
</evidence>
<dbReference type="Gene3D" id="1.25.40.10">
    <property type="entry name" value="Tetratricopeptide repeat domain"/>
    <property type="match status" value="1"/>
</dbReference>
<protein>
    <submittedName>
        <fullName evidence="4">Winged helix-turn-helix domain-containing protein</fullName>
    </submittedName>
</protein>
<evidence type="ECO:0000313" key="5">
    <source>
        <dbReference type="Proteomes" id="UP001142648"/>
    </source>
</evidence>
<keyword evidence="5" id="KW-1185">Reference proteome</keyword>
<dbReference type="InterPro" id="IPR036388">
    <property type="entry name" value="WH-like_DNA-bd_sf"/>
</dbReference>
<dbReference type="InterPro" id="IPR011990">
    <property type="entry name" value="TPR-like_helical_dom_sf"/>
</dbReference>
<evidence type="ECO:0000256" key="2">
    <source>
        <dbReference type="PROSITE-ProRule" id="PRU01091"/>
    </source>
</evidence>
<dbReference type="Gene3D" id="1.10.10.10">
    <property type="entry name" value="Winged helix-like DNA-binding domain superfamily/Winged helix DNA-binding domain"/>
    <property type="match status" value="1"/>
</dbReference>
<sequence length="466" mass="49731">MDDVIHLAGVEAHPVERRLVGSRGTAPLQPLVMALLCELARTPNQLVTRRSLFDRLWSPAATVSDDNLNRLVTALRRALDQVGGEGVGIETVPAAGYVLRIAESKHGSDAPDAVADAIEVARNSWRMSLPQPDRATIALCERVAAKRTDAALLGHLAILHRHAAEYAAPDFVSLHVAACDQTARRALALDPAQIEAATALVSVAPLYGRWRAADTQLRAIAAADPGHPLPASDLAVLEMATGQIRAAKARRDALLARDPLCAVHAYKTVYQHWSTGDIAGMDHAADRAIQLYPDHPAIWTARFWTLLYTGKGGAARAMLSPGAPDVIGAAIRPLLEAAVDLVGGDRGARERATALALKMAAAGPAFAVAAMFVLGLAQSVDGAFAVAQAYFLREGDSPVPLAPSADHPRLNEQHRRLTQVLFTPACEAMRADPRFADLCRSIGLADYWEATGRTPDYLKADDPPLP</sequence>
<evidence type="ECO:0000256" key="1">
    <source>
        <dbReference type="ARBA" id="ARBA00023125"/>
    </source>
</evidence>
<feature type="DNA-binding region" description="OmpR/PhoB-type" evidence="2">
    <location>
        <begin position="2"/>
        <end position="101"/>
    </location>
</feature>
<dbReference type="PROSITE" id="PS51755">
    <property type="entry name" value="OMPR_PHOB"/>
    <property type="match status" value="1"/>
</dbReference>
<reference evidence="4" key="1">
    <citation type="submission" date="2022-09" db="EMBL/GenBank/DDBJ databases">
        <title>The genome sequence of Tsuneonella sp. YG55.</title>
        <authorList>
            <person name="Liu Y."/>
        </authorList>
    </citation>
    <scope>NUCLEOTIDE SEQUENCE</scope>
    <source>
        <strain evidence="4">YG55</strain>
    </source>
</reference>
<dbReference type="GO" id="GO:0000160">
    <property type="term" value="P:phosphorelay signal transduction system"/>
    <property type="evidence" value="ECO:0007669"/>
    <property type="project" value="InterPro"/>
</dbReference>
<dbReference type="RefSeq" id="WP_259960213.1">
    <property type="nucleotide sequence ID" value="NZ_JAOAMV010000001.1"/>
</dbReference>
<dbReference type="Pfam" id="PF00486">
    <property type="entry name" value="Trans_reg_C"/>
    <property type="match status" value="1"/>
</dbReference>
<dbReference type="GO" id="GO:0003677">
    <property type="term" value="F:DNA binding"/>
    <property type="evidence" value="ECO:0007669"/>
    <property type="project" value="UniProtKB-UniRule"/>
</dbReference>
<comment type="caution">
    <text evidence="4">The sequence shown here is derived from an EMBL/GenBank/DDBJ whole genome shotgun (WGS) entry which is preliminary data.</text>
</comment>
<evidence type="ECO:0000313" key="4">
    <source>
        <dbReference type="EMBL" id="MCT2557433.1"/>
    </source>
</evidence>
<gene>
    <name evidence="4" type="ORF">N0B51_00415</name>
</gene>
<dbReference type="InterPro" id="IPR001867">
    <property type="entry name" value="OmpR/PhoB-type_DNA-bd"/>
</dbReference>
<feature type="domain" description="OmpR/PhoB-type" evidence="3">
    <location>
        <begin position="2"/>
        <end position="101"/>
    </location>
</feature>
<dbReference type="AlphaFoldDB" id="A0A9X3AK59"/>
<name>A0A9X3AK59_9SPHN</name>
<dbReference type="SUPFAM" id="SSF48452">
    <property type="entry name" value="TPR-like"/>
    <property type="match status" value="1"/>
</dbReference>
<dbReference type="Proteomes" id="UP001142648">
    <property type="component" value="Unassembled WGS sequence"/>
</dbReference>
<dbReference type="GO" id="GO:0006355">
    <property type="term" value="P:regulation of DNA-templated transcription"/>
    <property type="evidence" value="ECO:0007669"/>
    <property type="project" value="InterPro"/>
</dbReference>
<dbReference type="SUPFAM" id="SSF46894">
    <property type="entry name" value="C-terminal effector domain of the bipartite response regulators"/>
    <property type="match status" value="1"/>
</dbReference>
<accession>A0A9X3AK59</accession>
<dbReference type="EMBL" id="JAOAMV010000001">
    <property type="protein sequence ID" value="MCT2557433.1"/>
    <property type="molecule type" value="Genomic_DNA"/>
</dbReference>